<dbReference type="InterPro" id="IPR002316">
    <property type="entry name" value="Pro-tRNA-ligase_IIa"/>
</dbReference>
<comment type="similarity">
    <text evidence="7">Belongs to the class-II aminoacyl-tRNA synthetase family. ProS type 3 subfamily.</text>
</comment>
<dbReference type="EC" id="6.1.1.15" evidence="7"/>
<dbReference type="GO" id="GO:0004827">
    <property type="term" value="F:proline-tRNA ligase activity"/>
    <property type="evidence" value="ECO:0007669"/>
    <property type="project" value="UniProtKB-UniRule"/>
</dbReference>
<dbReference type="Pfam" id="PF00587">
    <property type="entry name" value="tRNA-synt_2b"/>
    <property type="match status" value="1"/>
</dbReference>
<proteinExistence type="inferred from homology"/>
<keyword evidence="4 7" id="KW-0648">Protein biosynthesis</keyword>
<dbReference type="Gene3D" id="3.40.50.800">
    <property type="entry name" value="Anticodon-binding domain"/>
    <property type="match status" value="1"/>
</dbReference>
<evidence type="ECO:0000256" key="6">
    <source>
        <dbReference type="ARBA" id="ARBA00047671"/>
    </source>
</evidence>
<dbReference type="InterPro" id="IPR033721">
    <property type="entry name" value="ProRS_core_arch_euk"/>
</dbReference>
<dbReference type="SUPFAM" id="SSF52954">
    <property type="entry name" value="Class II aaRS ABD-related"/>
    <property type="match status" value="1"/>
</dbReference>
<evidence type="ECO:0000313" key="10">
    <source>
        <dbReference type="Proteomes" id="UP000179136"/>
    </source>
</evidence>
<evidence type="ECO:0000256" key="2">
    <source>
        <dbReference type="ARBA" id="ARBA00022741"/>
    </source>
</evidence>
<dbReference type="Proteomes" id="UP000179136">
    <property type="component" value="Unassembled WGS sequence"/>
</dbReference>
<dbReference type="Gene3D" id="3.30.930.10">
    <property type="entry name" value="Bira Bifunctional Protein, Domain 2"/>
    <property type="match status" value="1"/>
</dbReference>
<comment type="function">
    <text evidence="7">Catalyzes the attachment of proline to tRNA(Pro) in a two-step reaction: proline is first activated by ATP to form Pro-AMP and then transferred to the acceptor end of tRNA(Pro).</text>
</comment>
<dbReference type="PRINTS" id="PR01046">
    <property type="entry name" value="TRNASYNTHPRO"/>
</dbReference>
<comment type="subunit">
    <text evidence="7">Homodimer.</text>
</comment>
<dbReference type="NCBIfam" id="TIGR00408">
    <property type="entry name" value="proS_fam_I"/>
    <property type="match status" value="1"/>
</dbReference>
<dbReference type="InterPro" id="IPR017449">
    <property type="entry name" value="Pro-tRNA_synth_II"/>
</dbReference>
<dbReference type="AlphaFoldDB" id="A0A1F6FLG6"/>
<dbReference type="HAMAP" id="MF_01571">
    <property type="entry name" value="Pro_tRNA_synth_type3"/>
    <property type="match status" value="1"/>
</dbReference>
<dbReference type="InterPro" id="IPR002314">
    <property type="entry name" value="aa-tRNA-synt_IIb"/>
</dbReference>
<dbReference type="Pfam" id="PF09180">
    <property type="entry name" value="ProRS-C_1"/>
    <property type="match status" value="1"/>
</dbReference>
<dbReference type="GO" id="GO:0005737">
    <property type="term" value="C:cytoplasm"/>
    <property type="evidence" value="ECO:0007669"/>
    <property type="project" value="UniProtKB-SubCell"/>
</dbReference>
<dbReference type="SUPFAM" id="SSF64586">
    <property type="entry name" value="C-terminal domain of ProRS"/>
    <property type="match status" value="1"/>
</dbReference>
<dbReference type="InterPro" id="IPR036621">
    <property type="entry name" value="Anticodon-bd_dom_sf"/>
</dbReference>
<evidence type="ECO:0000256" key="3">
    <source>
        <dbReference type="ARBA" id="ARBA00022840"/>
    </source>
</evidence>
<comment type="subcellular location">
    <subcellularLocation>
        <location evidence="7">Cytoplasm</location>
    </subcellularLocation>
</comment>
<evidence type="ECO:0000256" key="4">
    <source>
        <dbReference type="ARBA" id="ARBA00022917"/>
    </source>
</evidence>
<dbReference type="PANTHER" id="PTHR43382">
    <property type="entry name" value="PROLYL-TRNA SYNTHETASE"/>
    <property type="match status" value="1"/>
</dbReference>
<dbReference type="InterPro" id="IPR004154">
    <property type="entry name" value="Anticodon-bd"/>
</dbReference>
<dbReference type="SUPFAM" id="SSF55681">
    <property type="entry name" value="Class II aaRS and biotin synthetases"/>
    <property type="match status" value="1"/>
</dbReference>
<dbReference type="SMART" id="SM00946">
    <property type="entry name" value="ProRS-C_1"/>
    <property type="match status" value="1"/>
</dbReference>
<evidence type="ECO:0000256" key="7">
    <source>
        <dbReference type="HAMAP-Rule" id="MF_01571"/>
    </source>
</evidence>
<dbReference type="EMBL" id="MFMW01000029">
    <property type="protein sequence ID" value="OGG86714.1"/>
    <property type="molecule type" value="Genomic_DNA"/>
</dbReference>
<name>A0A1F6FLG6_9BACT</name>
<gene>
    <name evidence="7" type="primary">proS</name>
    <name evidence="9" type="ORF">A3B87_02685</name>
</gene>
<dbReference type="FunFam" id="3.30.930.10:FF:000037">
    <property type="entry name" value="Proline--tRNA ligase"/>
    <property type="match status" value="1"/>
</dbReference>
<keyword evidence="3 7" id="KW-0067">ATP-binding</keyword>
<dbReference type="STRING" id="1798561.A3B87_02685"/>
<dbReference type="Gene3D" id="3.30.110.30">
    <property type="entry name" value="C-terminal domain of ProRS"/>
    <property type="match status" value="1"/>
</dbReference>
<dbReference type="GO" id="GO:0006433">
    <property type="term" value="P:prolyl-tRNA aminoacylation"/>
    <property type="evidence" value="ECO:0007669"/>
    <property type="project" value="UniProtKB-UniRule"/>
</dbReference>
<organism evidence="9 10">
    <name type="scientific">Candidatus Kuenenbacteria bacterium RIFCSPHIGHO2_02_FULL_39_13</name>
    <dbReference type="NCBI Taxonomy" id="1798561"/>
    <lineage>
        <taxon>Bacteria</taxon>
        <taxon>Candidatus Kueneniibacteriota</taxon>
    </lineage>
</organism>
<keyword evidence="2 7" id="KW-0547">Nucleotide-binding</keyword>
<dbReference type="Pfam" id="PF03129">
    <property type="entry name" value="HGTP_anticodon"/>
    <property type="match status" value="1"/>
</dbReference>
<evidence type="ECO:0000256" key="5">
    <source>
        <dbReference type="ARBA" id="ARBA00023146"/>
    </source>
</evidence>
<dbReference type="PROSITE" id="PS50862">
    <property type="entry name" value="AA_TRNA_LIGASE_II"/>
    <property type="match status" value="1"/>
</dbReference>
<dbReference type="InterPro" id="IPR004499">
    <property type="entry name" value="Pro-tRNA-ligase_IIa_arc-type"/>
</dbReference>
<feature type="domain" description="Aminoacyl-transfer RNA synthetases class-II family profile" evidence="8">
    <location>
        <begin position="38"/>
        <end position="279"/>
    </location>
</feature>
<dbReference type="GO" id="GO:0017101">
    <property type="term" value="C:aminoacyl-tRNA synthetase multienzyme complex"/>
    <property type="evidence" value="ECO:0007669"/>
    <property type="project" value="TreeGrafter"/>
</dbReference>
<dbReference type="InterPro" id="IPR016061">
    <property type="entry name" value="Pro-tRNA_ligase_II_C"/>
</dbReference>
<keyword evidence="5 7" id="KW-0030">Aminoacyl-tRNA synthetase</keyword>
<dbReference type="GO" id="GO:0005524">
    <property type="term" value="F:ATP binding"/>
    <property type="evidence" value="ECO:0007669"/>
    <property type="project" value="UniProtKB-UniRule"/>
</dbReference>
<evidence type="ECO:0000313" key="9">
    <source>
        <dbReference type="EMBL" id="OGG86714.1"/>
    </source>
</evidence>
<sequence length="472" mass="54403">MSKLTPQSKDFSKWYNEVVLMADLADYSDVKGCMIIKPYGYALWENIQKALDEKIKQLGVENVYLPLFIPESYFKKEAEHIEGFAPEVAWVTHAGGKKLEERLAIRPTSETIMYHTFAKWISSYRDLPLKVNQWANVVRWEMRTRLFLRTTEFLWQEGHTLHTTKAEADQMVLDALMMYKDFINDYLAIQVLAGQKSAAEKFAGALYTTGVEAIMKDGKALQMGTSHSLGQAFAKTFDVKFLDQDGKEQTPWPTSWGVSTRMIGGLIMAHGDDRGLILPPKIAPIQIVIIPIWKDMAEKSKIEKYINQITKQLTDVEFKIDWDDTKSPGWKFYQWEMKGVPLRVEVGPKDEKEKQVIIVRRDNGEKEKVQFNRIKDKIAKTLDDIQASLLKINSEFLENNTKNYNNYDKYKKDINEKNFFALVHWCGDPKCEIKIKNDTKATIRVDSSKKKKGKCIICGQEANTMVYLAKAY</sequence>
<comment type="caution">
    <text evidence="9">The sequence shown here is derived from an EMBL/GenBank/DDBJ whole genome shotgun (WGS) entry which is preliminary data.</text>
</comment>
<reference evidence="9 10" key="1">
    <citation type="journal article" date="2016" name="Nat. Commun.">
        <title>Thousands of microbial genomes shed light on interconnected biogeochemical processes in an aquifer system.</title>
        <authorList>
            <person name="Anantharaman K."/>
            <person name="Brown C.T."/>
            <person name="Hug L.A."/>
            <person name="Sharon I."/>
            <person name="Castelle C.J."/>
            <person name="Probst A.J."/>
            <person name="Thomas B.C."/>
            <person name="Singh A."/>
            <person name="Wilkins M.J."/>
            <person name="Karaoz U."/>
            <person name="Brodie E.L."/>
            <person name="Williams K.H."/>
            <person name="Hubbard S.S."/>
            <person name="Banfield J.F."/>
        </authorList>
    </citation>
    <scope>NUCLEOTIDE SEQUENCE [LARGE SCALE GENOMIC DNA]</scope>
</reference>
<keyword evidence="7" id="KW-0963">Cytoplasm</keyword>
<protein>
    <recommendedName>
        <fullName evidence="7">Proline--tRNA ligase</fullName>
        <ecNumber evidence="7">6.1.1.15</ecNumber>
    </recommendedName>
    <alternativeName>
        <fullName evidence="7">Prolyl-tRNA synthetase</fullName>
        <shortName evidence="7">ProRS</shortName>
    </alternativeName>
</protein>
<evidence type="ECO:0000259" key="8">
    <source>
        <dbReference type="PROSITE" id="PS50862"/>
    </source>
</evidence>
<comment type="catalytic activity">
    <reaction evidence="6 7">
        <text>tRNA(Pro) + L-proline + ATP = L-prolyl-tRNA(Pro) + AMP + diphosphate</text>
        <dbReference type="Rhea" id="RHEA:14305"/>
        <dbReference type="Rhea" id="RHEA-COMP:9700"/>
        <dbReference type="Rhea" id="RHEA-COMP:9702"/>
        <dbReference type="ChEBI" id="CHEBI:30616"/>
        <dbReference type="ChEBI" id="CHEBI:33019"/>
        <dbReference type="ChEBI" id="CHEBI:60039"/>
        <dbReference type="ChEBI" id="CHEBI:78442"/>
        <dbReference type="ChEBI" id="CHEBI:78532"/>
        <dbReference type="ChEBI" id="CHEBI:456215"/>
        <dbReference type="EC" id="6.1.1.15"/>
    </reaction>
</comment>
<dbReference type="CDD" id="cd00778">
    <property type="entry name" value="ProRS_core_arch_euk"/>
    <property type="match status" value="1"/>
</dbReference>
<comment type="domain">
    <text evidence="7">Consists of three domains: the N-terminal catalytic domain, the anticodon-binding domain and the C-terminal extension.</text>
</comment>
<dbReference type="InterPro" id="IPR006195">
    <property type="entry name" value="aa-tRNA-synth_II"/>
</dbReference>
<evidence type="ECO:0000256" key="1">
    <source>
        <dbReference type="ARBA" id="ARBA00022598"/>
    </source>
</evidence>
<dbReference type="PANTHER" id="PTHR43382:SF2">
    <property type="entry name" value="BIFUNCTIONAL GLUTAMATE_PROLINE--TRNA LIGASE"/>
    <property type="match status" value="1"/>
</dbReference>
<keyword evidence="1 7" id="KW-0436">Ligase</keyword>
<accession>A0A1F6FLG6</accession>
<dbReference type="InterPro" id="IPR045864">
    <property type="entry name" value="aa-tRNA-synth_II/BPL/LPL"/>
</dbReference>
<dbReference type="FunFam" id="3.40.50.800:FF:000005">
    <property type="entry name" value="bifunctional glutamate/proline--tRNA ligase"/>
    <property type="match status" value="1"/>
</dbReference>
<dbReference type="CDD" id="cd00862">
    <property type="entry name" value="ProRS_anticodon_zinc"/>
    <property type="match status" value="1"/>
</dbReference>